<name>A0A844YSR2_9SPHN</name>
<evidence type="ECO:0008006" key="3">
    <source>
        <dbReference type="Google" id="ProtNLM"/>
    </source>
</evidence>
<dbReference type="AlphaFoldDB" id="A0A844YSR2"/>
<proteinExistence type="predicted"/>
<dbReference type="Proteomes" id="UP000466966">
    <property type="component" value="Unassembled WGS sequence"/>
</dbReference>
<gene>
    <name evidence="1" type="ORF">GRI99_00570</name>
</gene>
<evidence type="ECO:0000313" key="1">
    <source>
        <dbReference type="EMBL" id="MXO70122.1"/>
    </source>
</evidence>
<comment type="caution">
    <text evidence="1">The sequence shown here is derived from an EMBL/GenBank/DDBJ whole genome shotgun (WGS) entry which is preliminary data.</text>
</comment>
<dbReference type="EMBL" id="WTYV01000001">
    <property type="protein sequence ID" value="MXO70122.1"/>
    <property type="molecule type" value="Genomic_DNA"/>
</dbReference>
<protein>
    <recommendedName>
        <fullName evidence="3">LysR family transcriptional regulator</fullName>
    </recommendedName>
</protein>
<evidence type="ECO:0000313" key="2">
    <source>
        <dbReference type="Proteomes" id="UP000466966"/>
    </source>
</evidence>
<dbReference type="OrthoDB" id="7282816at2"/>
<reference evidence="1 2" key="1">
    <citation type="submission" date="2019-12" db="EMBL/GenBank/DDBJ databases">
        <title>Genomic-based taxomic classification of the family Erythrobacteraceae.</title>
        <authorList>
            <person name="Xu L."/>
        </authorList>
    </citation>
    <scope>NUCLEOTIDE SEQUENCE [LARGE SCALE GENOMIC DNA]</scope>
    <source>
        <strain evidence="1 2">M0322</strain>
    </source>
</reference>
<keyword evidence="2" id="KW-1185">Reference proteome</keyword>
<sequence>MTRPAPLPYARVPPFTPVPTRPRADGWTPLRQAEFIGMLAQTGSVSKAAAFVGMARETAYRLRAKPGADSFIAAWDAALRVAGVRRAPPGTARPRKVTQAEPWRAMIGTRWRVVIRSGRYCGSVQEAHNSAVLAHLRQIDRAAREGRAELRRALRSQPAKTVFRVPGGSVR</sequence>
<organism evidence="1 2">
    <name type="scientific">Alteraurantiacibacter buctensis</name>
    <dbReference type="NCBI Taxonomy" id="1503981"/>
    <lineage>
        <taxon>Bacteria</taxon>
        <taxon>Pseudomonadati</taxon>
        <taxon>Pseudomonadota</taxon>
        <taxon>Alphaproteobacteria</taxon>
        <taxon>Sphingomonadales</taxon>
        <taxon>Erythrobacteraceae</taxon>
        <taxon>Alteraurantiacibacter</taxon>
    </lineage>
</organism>
<dbReference type="RefSeq" id="WP_160770075.1">
    <property type="nucleotide sequence ID" value="NZ_WTYV01000001.1"/>
</dbReference>
<accession>A0A844YSR2</accession>